<proteinExistence type="predicted"/>
<dbReference type="AlphaFoldDB" id="A0A8J2WRZ5"/>
<protein>
    <submittedName>
        <fullName evidence="2">Uncharacterized protein</fullName>
    </submittedName>
</protein>
<dbReference type="OrthoDB" id="5406275at2759"/>
<organism evidence="2 3">
    <name type="scientific">Daphnia galeata</name>
    <dbReference type="NCBI Taxonomy" id="27404"/>
    <lineage>
        <taxon>Eukaryota</taxon>
        <taxon>Metazoa</taxon>
        <taxon>Ecdysozoa</taxon>
        <taxon>Arthropoda</taxon>
        <taxon>Crustacea</taxon>
        <taxon>Branchiopoda</taxon>
        <taxon>Diplostraca</taxon>
        <taxon>Cladocera</taxon>
        <taxon>Anomopoda</taxon>
        <taxon>Daphniidae</taxon>
        <taxon>Daphnia</taxon>
    </lineage>
</organism>
<dbReference type="PANTHER" id="PTHR33488">
    <property type="entry name" value="ZGC:162509"/>
    <property type="match status" value="1"/>
</dbReference>
<accession>A0A8J2WRZ5</accession>
<comment type="caution">
    <text evidence="2">The sequence shown here is derived from an EMBL/GenBank/DDBJ whole genome shotgun (WGS) entry which is preliminary data.</text>
</comment>
<evidence type="ECO:0000313" key="2">
    <source>
        <dbReference type="EMBL" id="CAH0113458.1"/>
    </source>
</evidence>
<name>A0A8J2WRZ5_9CRUS</name>
<gene>
    <name evidence="2" type="ORF">DGAL_LOCUS17354</name>
</gene>
<keyword evidence="3" id="KW-1185">Reference proteome</keyword>
<keyword evidence="1" id="KW-0175">Coiled coil</keyword>
<dbReference type="Proteomes" id="UP000789390">
    <property type="component" value="Unassembled WGS sequence"/>
</dbReference>
<sequence>MLPECYASSFQWNPDIVKRNTVCKDERRRADGNKEEFQKQQETLSMKKEGLYRQLLTAEVSFSFVNSAETLAQAKTSSDMSLVNPSNQLDYEKILSNWDEYLAPAPMGIAIMSQLLICSTRVTDFKINRIDKNKIHLLIHPDSFCTTLVQIANESYEAFMLAHTNMEKIQLQMAQVPDYVKECVKLIQSNNKNAIKNFLPRRLKRIEEAAADGLTYSTQVRDAFDRLGQLIRQVILAIQASRGARTEEIEELIRKEIEEKKKRQEEYKQREQDLLQKEMEGAQEAVQRTQKNLEEACKAQTIDYFTLVRGATSYLNKHKPRIGCSGSKKKQNKLKRKREKSGMTILKINVGKEVSTDEMIKLLQDGTKKLGEMHEKWAGMTMYFEHINNHIDKVTKTCLDDFVNDAKGAQHDTSHLEFMEGSIAKSLESSIKSRHVAATYVKVSDNYIMEPLKQMHGMLSIEPAKLEETQKNLLESCTKAMQGIQELGIEDRNKTIREIENKVQSI</sequence>
<dbReference type="EMBL" id="CAKKLH010000340">
    <property type="protein sequence ID" value="CAH0113458.1"/>
    <property type="molecule type" value="Genomic_DNA"/>
</dbReference>
<evidence type="ECO:0000313" key="3">
    <source>
        <dbReference type="Proteomes" id="UP000789390"/>
    </source>
</evidence>
<reference evidence="2" key="1">
    <citation type="submission" date="2021-11" db="EMBL/GenBank/DDBJ databases">
        <authorList>
            <person name="Schell T."/>
        </authorList>
    </citation>
    <scope>NUCLEOTIDE SEQUENCE</scope>
    <source>
        <strain evidence="2">M5</strain>
    </source>
</reference>
<feature type="coiled-coil region" evidence="1">
    <location>
        <begin position="246"/>
        <end position="299"/>
    </location>
</feature>
<evidence type="ECO:0000256" key="1">
    <source>
        <dbReference type="SAM" id="Coils"/>
    </source>
</evidence>
<dbReference type="PANTHER" id="PTHR33488:SF2">
    <property type="entry name" value="EARLY ENDOSOME ANTIGEN 1-LIKE"/>
    <property type="match status" value="1"/>
</dbReference>